<dbReference type="AlphaFoldDB" id="A0A6L2K7W2"/>
<sequence length="283" mass="32617">MNFHVLQEGSTEWDDQRKPLVDADVEEVSDLSLESMKDEEVATVDGVFKGAFKALGLEVEALVDAMEVLVVDDELKKYEMQFIGKGGLETEDRFDMVPQSLGRMQEIKIRAFSQHENESLIDSWLRMKEMLINCHGHNLSKSSIIKIFYHGLNKITQEALNAAADGIFLYKTSNQAYQLLKDKVLLKLDWTKNQKTKSSLKKTVAFAAEGSTNSNTDKIMARMDVMTMKMNAHYKDSQSRLKQLNLDDDDIPMSREKEAKFMQTFHRTRFYNDHRDRDSNRDN</sequence>
<organism evidence="1">
    <name type="scientific">Tanacetum cinerariifolium</name>
    <name type="common">Dalmatian daisy</name>
    <name type="synonym">Chrysanthemum cinerariifolium</name>
    <dbReference type="NCBI Taxonomy" id="118510"/>
    <lineage>
        <taxon>Eukaryota</taxon>
        <taxon>Viridiplantae</taxon>
        <taxon>Streptophyta</taxon>
        <taxon>Embryophyta</taxon>
        <taxon>Tracheophyta</taxon>
        <taxon>Spermatophyta</taxon>
        <taxon>Magnoliopsida</taxon>
        <taxon>eudicotyledons</taxon>
        <taxon>Gunneridae</taxon>
        <taxon>Pentapetalae</taxon>
        <taxon>asterids</taxon>
        <taxon>campanulids</taxon>
        <taxon>Asterales</taxon>
        <taxon>Asteraceae</taxon>
        <taxon>Asteroideae</taxon>
        <taxon>Anthemideae</taxon>
        <taxon>Anthemidinae</taxon>
        <taxon>Tanacetum</taxon>
    </lineage>
</organism>
<reference evidence="1" key="1">
    <citation type="journal article" date="2019" name="Sci. Rep.">
        <title>Draft genome of Tanacetum cinerariifolium, the natural source of mosquito coil.</title>
        <authorList>
            <person name="Yamashiro T."/>
            <person name="Shiraishi A."/>
            <person name="Satake H."/>
            <person name="Nakayama K."/>
        </authorList>
    </citation>
    <scope>NUCLEOTIDE SEQUENCE</scope>
</reference>
<gene>
    <name evidence="1" type="ORF">Tci_015962</name>
</gene>
<evidence type="ECO:0000313" key="1">
    <source>
        <dbReference type="EMBL" id="GEU43984.1"/>
    </source>
</evidence>
<dbReference type="EMBL" id="BKCJ010001782">
    <property type="protein sequence ID" value="GEU43984.1"/>
    <property type="molecule type" value="Genomic_DNA"/>
</dbReference>
<dbReference type="GO" id="GO:0003964">
    <property type="term" value="F:RNA-directed DNA polymerase activity"/>
    <property type="evidence" value="ECO:0007669"/>
    <property type="project" value="UniProtKB-KW"/>
</dbReference>
<proteinExistence type="predicted"/>
<accession>A0A6L2K7W2</accession>
<protein>
    <submittedName>
        <fullName evidence="1">Reverse transcriptase domain-containing protein</fullName>
    </submittedName>
</protein>
<name>A0A6L2K7W2_TANCI</name>
<keyword evidence="1" id="KW-0808">Transferase</keyword>
<keyword evidence="1" id="KW-0695">RNA-directed DNA polymerase</keyword>
<keyword evidence="1" id="KW-0548">Nucleotidyltransferase</keyword>
<comment type="caution">
    <text evidence="1">The sequence shown here is derived from an EMBL/GenBank/DDBJ whole genome shotgun (WGS) entry which is preliminary data.</text>
</comment>